<dbReference type="AlphaFoldDB" id="A0A0E9V0W1"/>
<reference evidence="1" key="2">
    <citation type="journal article" date="2015" name="Fish Shellfish Immunol.">
        <title>Early steps in the European eel (Anguilla anguilla)-Vibrio vulnificus interaction in the gills: Role of the RtxA13 toxin.</title>
        <authorList>
            <person name="Callol A."/>
            <person name="Pajuelo D."/>
            <person name="Ebbesson L."/>
            <person name="Teles M."/>
            <person name="MacKenzie S."/>
            <person name="Amaro C."/>
        </authorList>
    </citation>
    <scope>NUCLEOTIDE SEQUENCE</scope>
</reference>
<protein>
    <submittedName>
        <fullName evidence="1">Uncharacterized protein</fullName>
    </submittedName>
</protein>
<reference evidence="1" key="1">
    <citation type="submission" date="2014-11" db="EMBL/GenBank/DDBJ databases">
        <authorList>
            <person name="Amaro Gonzalez C."/>
        </authorList>
    </citation>
    <scope>NUCLEOTIDE SEQUENCE</scope>
</reference>
<dbReference type="EMBL" id="GBXM01036936">
    <property type="protein sequence ID" value="JAH71641.1"/>
    <property type="molecule type" value="Transcribed_RNA"/>
</dbReference>
<accession>A0A0E9V0W1</accession>
<name>A0A0E9V0W1_ANGAN</name>
<organism evidence="1">
    <name type="scientific">Anguilla anguilla</name>
    <name type="common">European freshwater eel</name>
    <name type="synonym">Muraena anguilla</name>
    <dbReference type="NCBI Taxonomy" id="7936"/>
    <lineage>
        <taxon>Eukaryota</taxon>
        <taxon>Metazoa</taxon>
        <taxon>Chordata</taxon>
        <taxon>Craniata</taxon>
        <taxon>Vertebrata</taxon>
        <taxon>Euteleostomi</taxon>
        <taxon>Actinopterygii</taxon>
        <taxon>Neopterygii</taxon>
        <taxon>Teleostei</taxon>
        <taxon>Anguilliformes</taxon>
        <taxon>Anguillidae</taxon>
        <taxon>Anguilla</taxon>
    </lineage>
</organism>
<proteinExistence type="predicted"/>
<evidence type="ECO:0000313" key="1">
    <source>
        <dbReference type="EMBL" id="JAH71641.1"/>
    </source>
</evidence>
<sequence length="30" mass="3314">MPAAFDTPARSASIQSRFLHPACTSSRPYF</sequence>